<keyword evidence="4 6" id="KW-0472">Membrane</keyword>
<dbReference type="GO" id="GO:0016020">
    <property type="term" value="C:membrane"/>
    <property type="evidence" value="ECO:0007669"/>
    <property type="project" value="UniProtKB-SubCell"/>
</dbReference>
<feature type="transmembrane region" description="Helical" evidence="6">
    <location>
        <begin position="185"/>
        <end position="208"/>
    </location>
</feature>
<feature type="transmembrane region" description="Helical" evidence="6">
    <location>
        <begin position="87"/>
        <end position="118"/>
    </location>
</feature>
<gene>
    <name evidence="8" type="ORF">SAMN05216201_11647</name>
</gene>
<protein>
    <submittedName>
        <fullName evidence="8">Threonine/homoserine efflux transporter RhtA</fullName>
    </submittedName>
</protein>
<dbReference type="RefSeq" id="WP_090312935.1">
    <property type="nucleotide sequence ID" value="NZ_FNZE01000016.1"/>
</dbReference>
<dbReference type="InterPro" id="IPR037185">
    <property type="entry name" value="EmrE-like"/>
</dbReference>
<dbReference type="EMBL" id="FNZE01000016">
    <property type="protein sequence ID" value="SEJ74344.1"/>
    <property type="molecule type" value="Genomic_DNA"/>
</dbReference>
<feature type="transmembrane region" description="Helical" evidence="6">
    <location>
        <begin position="245"/>
        <end position="264"/>
    </location>
</feature>
<dbReference type="AlphaFoldDB" id="A0A1H7BBQ8"/>
<evidence type="ECO:0000256" key="1">
    <source>
        <dbReference type="ARBA" id="ARBA00004141"/>
    </source>
</evidence>
<keyword evidence="2 6" id="KW-0812">Transmembrane</keyword>
<feature type="transmembrane region" description="Helical" evidence="6">
    <location>
        <begin position="214"/>
        <end position="233"/>
    </location>
</feature>
<dbReference type="OrthoDB" id="321830at2"/>
<feature type="domain" description="EamA" evidence="7">
    <location>
        <begin position="17"/>
        <end position="145"/>
    </location>
</feature>
<feature type="transmembrane region" description="Helical" evidence="6">
    <location>
        <begin position="270"/>
        <end position="290"/>
    </location>
</feature>
<feature type="domain" description="EamA" evidence="7">
    <location>
        <begin position="157"/>
        <end position="286"/>
    </location>
</feature>
<name>A0A1H7BBQ8_9PSED</name>
<reference evidence="9" key="1">
    <citation type="submission" date="2016-10" db="EMBL/GenBank/DDBJ databases">
        <authorList>
            <person name="Varghese N."/>
            <person name="Submissions S."/>
        </authorList>
    </citation>
    <scope>NUCLEOTIDE SEQUENCE [LARGE SCALE GENOMIC DNA]</scope>
    <source>
        <strain evidence="9">LMG 25967</strain>
    </source>
</reference>
<sequence length="326" mass="33806">MSDETTHAVAGAGRAGWLLPAILSLLAFAANSIFCRLALMHGDIDPESFTALRLFSGGVFLLCLARLRTPSQAIGGSWKGSLSLFIYAYLFSIAYVELGAGVGALILFGAVQVTMFLCGWLRGERFQPRVMFGMLAAFAGLLALLLPGADAPPLDSALIMVASGAAWGVYSLIGKGSANPLADTAGNFLRSLPLPLLPLLIVIVHGGLHISPAGVLYALGSGVLASGVGYAIWYQVVRQISSHQAATLQLSVPVIASLVGVLLLGEPISLRLTLISIIVLAGVGVALMPARSRLPSSDKGDAIAGGGKILRSPLGNRGKDCSAHRR</sequence>
<feature type="transmembrane region" description="Helical" evidence="6">
    <location>
        <begin position="154"/>
        <end position="173"/>
    </location>
</feature>
<dbReference type="InterPro" id="IPR000620">
    <property type="entry name" value="EamA_dom"/>
</dbReference>
<evidence type="ECO:0000313" key="8">
    <source>
        <dbReference type="EMBL" id="SEJ74344.1"/>
    </source>
</evidence>
<organism evidence="8 9">
    <name type="scientific">Pseudomonas linyingensis</name>
    <dbReference type="NCBI Taxonomy" id="915471"/>
    <lineage>
        <taxon>Bacteria</taxon>
        <taxon>Pseudomonadati</taxon>
        <taxon>Pseudomonadota</taxon>
        <taxon>Gammaproteobacteria</taxon>
        <taxon>Pseudomonadales</taxon>
        <taxon>Pseudomonadaceae</taxon>
        <taxon>Pseudomonas</taxon>
    </lineage>
</organism>
<evidence type="ECO:0000313" key="9">
    <source>
        <dbReference type="Proteomes" id="UP000242930"/>
    </source>
</evidence>
<dbReference type="Pfam" id="PF00892">
    <property type="entry name" value="EamA"/>
    <property type="match status" value="2"/>
</dbReference>
<dbReference type="PANTHER" id="PTHR32322">
    <property type="entry name" value="INNER MEMBRANE TRANSPORTER"/>
    <property type="match status" value="1"/>
</dbReference>
<evidence type="ECO:0000256" key="4">
    <source>
        <dbReference type="ARBA" id="ARBA00023136"/>
    </source>
</evidence>
<accession>A0A1H7BBQ8</accession>
<feature type="transmembrane region" description="Helical" evidence="6">
    <location>
        <begin position="51"/>
        <end position="67"/>
    </location>
</feature>
<comment type="subcellular location">
    <subcellularLocation>
        <location evidence="1">Membrane</location>
        <topology evidence="1">Multi-pass membrane protein</topology>
    </subcellularLocation>
</comment>
<feature type="compositionally biased region" description="Basic and acidic residues" evidence="5">
    <location>
        <begin position="317"/>
        <end position="326"/>
    </location>
</feature>
<evidence type="ECO:0000256" key="5">
    <source>
        <dbReference type="SAM" id="MobiDB-lite"/>
    </source>
</evidence>
<proteinExistence type="predicted"/>
<evidence type="ECO:0000256" key="2">
    <source>
        <dbReference type="ARBA" id="ARBA00022692"/>
    </source>
</evidence>
<feature type="transmembrane region" description="Helical" evidence="6">
    <location>
        <begin position="130"/>
        <end position="148"/>
    </location>
</feature>
<dbReference type="SUPFAM" id="SSF103481">
    <property type="entry name" value="Multidrug resistance efflux transporter EmrE"/>
    <property type="match status" value="2"/>
</dbReference>
<feature type="region of interest" description="Disordered" evidence="5">
    <location>
        <begin position="294"/>
        <end position="326"/>
    </location>
</feature>
<feature type="transmembrane region" description="Helical" evidence="6">
    <location>
        <begin position="17"/>
        <end position="39"/>
    </location>
</feature>
<keyword evidence="3 6" id="KW-1133">Transmembrane helix</keyword>
<keyword evidence="9" id="KW-1185">Reference proteome</keyword>
<dbReference type="PANTHER" id="PTHR32322:SF9">
    <property type="entry name" value="AMINO-ACID METABOLITE EFFLUX PUMP-RELATED"/>
    <property type="match status" value="1"/>
</dbReference>
<evidence type="ECO:0000256" key="6">
    <source>
        <dbReference type="SAM" id="Phobius"/>
    </source>
</evidence>
<dbReference type="InterPro" id="IPR050638">
    <property type="entry name" value="AA-Vitamin_Transporters"/>
</dbReference>
<evidence type="ECO:0000256" key="3">
    <source>
        <dbReference type="ARBA" id="ARBA00022989"/>
    </source>
</evidence>
<evidence type="ECO:0000259" key="7">
    <source>
        <dbReference type="Pfam" id="PF00892"/>
    </source>
</evidence>
<dbReference type="Proteomes" id="UP000242930">
    <property type="component" value="Unassembled WGS sequence"/>
</dbReference>